<dbReference type="RefSeq" id="WP_281809473.1">
    <property type="nucleotide sequence ID" value="NZ_BSDO01000008.1"/>
</dbReference>
<dbReference type="AlphaFoldDB" id="A0A9W6FLE3"/>
<evidence type="ECO:0000313" key="3">
    <source>
        <dbReference type="EMBL" id="GLI24749.1"/>
    </source>
</evidence>
<proteinExistence type="predicted"/>
<evidence type="ECO:0000313" key="4">
    <source>
        <dbReference type="EMBL" id="MDR6335574.1"/>
    </source>
</evidence>
<dbReference type="InterPro" id="IPR012354">
    <property type="entry name" value="Esterase_lipase"/>
</dbReference>
<dbReference type="InterPro" id="IPR029058">
    <property type="entry name" value="AB_hydrolase_fold"/>
</dbReference>
<dbReference type="PIRSF" id="PIRSF017388">
    <property type="entry name" value="Esterase_lipase"/>
    <property type="match status" value="1"/>
</dbReference>
<evidence type="ECO:0000313" key="6">
    <source>
        <dbReference type="Proteomes" id="UP001245370"/>
    </source>
</evidence>
<dbReference type="InterPro" id="IPR050266">
    <property type="entry name" value="AB_hydrolase_sf"/>
</dbReference>
<keyword evidence="6" id="KW-1185">Reference proteome</keyword>
<dbReference type="PANTHER" id="PTHR43798:SF33">
    <property type="entry name" value="HYDROLASE, PUTATIVE (AFU_ORTHOLOGUE AFUA_2G14860)-RELATED"/>
    <property type="match status" value="1"/>
</dbReference>
<dbReference type="InterPro" id="IPR022742">
    <property type="entry name" value="Hydrolase_4"/>
</dbReference>
<evidence type="ECO:0000256" key="1">
    <source>
        <dbReference type="PIRSR" id="PIRSR017388-1"/>
    </source>
</evidence>
<dbReference type="GO" id="GO:0016020">
    <property type="term" value="C:membrane"/>
    <property type="evidence" value="ECO:0007669"/>
    <property type="project" value="TreeGrafter"/>
</dbReference>
<dbReference type="SUPFAM" id="SSF53474">
    <property type="entry name" value="alpha/beta-Hydrolases"/>
    <property type="match status" value="1"/>
</dbReference>
<gene>
    <name evidence="4" type="ORF">GGQ86_004070</name>
    <name evidence="3" type="ORF">XFLAVUS301_44230</name>
</gene>
<reference evidence="3" key="1">
    <citation type="submission" date="2022-12" db="EMBL/GenBank/DDBJ databases">
        <title>Reference genome sequencing for broad-spectrum identification of bacterial and archaeal isolates by mass spectrometry.</title>
        <authorList>
            <person name="Sekiguchi Y."/>
            <person name="Tourlousse D.M."/>
        </authorList>
    </citation>
    <scope>NUCLEOTIDE SEQUENCE</scope>
    <source>
        <strain evidence="3">301</strain>
    </source>
</reference>
<dbReference type="Pfam" id="PF12146">
    <property type="entry name" value="Hydrolase_4"/>
    <property type="match status" value="1"/>
</dbReference>
<organism evidence="3 5">
    <name type="scientific">Xanthobacter flavus</name>
    <dbReference type="NCBI Taxonomy" id="281"/>
    <lineage>
        <taxon>Bacteria</taxon>
        <taxon>Pseudomonadati</taxon>
        <taxon>Pseudomonadota</taxon>
        <taxon>Alphaproteobacteria</taxon>
        <taxon>Hyphomicrobiales</taxon>
        <taxon>Xanthobacteraceae</taxon>
        <taxon>Xanthobacter</taxon>
    </lineage>
</organism>
<feature type="active site" description="Charge relay system" evidence="1">
    <location>
        <position position="261"/>
    </location>
</feature>
<evidence type="ECO:0000313" key="5">
    <source>
        <dbReference type="Proteomes" id="UP001144397"/>
    </source>
</evidence>
<dbReference type="GO" id="GO:0106435">
    <property type="term" value="F:carboxylesterase activity"/>
    <property type="evidence" value="ECO:0007669"/>
    <property type="project" value="UniProtKB-EC"/>
</dbReference>
<protein>
    <submittedName>
        <fullName evidence="4">Carboxylesterase</fullName>
        <ecNumber evidence="4">3.1.1.1</ecNumber>
    </submittedName>
</protein>
<dbReference type="EMBL" id="BSDO01000008">
    <property type="protein sequence ID" value="GLI24749.1"/>
    <property type="molecule type" value="Genomic_DNA"/>
</dbReference>
<evidence type="ECO:0000259" key="2">
    <source>
        <dbReference type="Pfam" id="PF12146"/>
    </source>
</evidence>
<dbReference type="Proteomes" id="UP001144397">
    <property type="component" value="Unassembled WGS sequence"/>
</dbReference>
<feature type="active site" description="Charge relay system" evidence="1">
    <location>
        <position position="232"/>
    </location>
</feature>
<dbReference type="GeneID" id="95765198"/>
<keyword evidence="4" id="KW-0378">Hydrolase</keyword>
<feature type="domain" description="Serine aminopeptidase S33" evidence="2">
    <location>
        <begin position="36"/>
        <end position="267"/>
    </location>
</feature>
<dbReference type="Gene3D" id="3.40.50.1820">
    <property type="entry name" value="alpha/beta hydrolase"/>
    <property type="match status" value="1"/>
</dbReference>
<dbReference type="Proteomes" id="UP001245370">
    <property type="component" value="Unassembled WGS sequence"/>
</dbReference>
<name>A0A9W6FLE3_XANFL</name>
<dbReference type="EC" id="3.1.1.1" evidence="4"/>
<dbReference type="EMBL" id="JAVDPY010000008">
    <property type="protein sequence ID" value="MDR6335574.1"/>
    <property type="molecule type" value="Genomic_DNA"/>
</dbReference>
<sequence length="301" mass="32113">MSSRNAHLLREQAGPAPGFAGTDHGIRLAGGRTGFLLLHGLGGTPVELKLIARALNMAGHTVHCPQLVGHCGSEGDLLATGWRDWAQSALDALASLHAECDRVIVGGLSMGAVLAIHVAAERPTQVDGLALYAPTLRYDGWSIPRYAFLLKWLINTPLGRRYSFSEREPYGIKHRRTRQTIMEAMASGDAALAGLEGTPARALQQLWQLVAATRARMPAVTCPALLVHAREDDIAGLSNAFEIQHRLGGLVDAVILGDCYHLITIDQQRGIVVDRTLGLADRLAAAGGSARPGRARVVAAQ</sequence>
<comment type="caution">
    <text evidence="3">The sequence shown here is derived from an EMBL/GenBank/DDBJ whole genome shotgun (WGS) entry which is preliminary data.</text>
</comment>
<dbReference type="PANTHER" id="PTHR43798">
    <property type="entry name" value="MONOACYLGLYCEROL LIPASE"/>
    <property type="match status" value="1"/>
</dbReference>
<feature type="active site" description="Nucleophile" evidence="1">
    <location>
        <position position="109"/>
    </location>
</feature>
<reference evidence="4 6" key="2">
    <citation type="submission" date="2023-07" db="EMBL/GenBank/DDBJ databases">
        <title>Genomic Encyclopedia of Type Strains, Phase IV (KMG-IV): sequencing the most valuable type-strain genomes for metagenomic binning, comparative biology and taxonomic classification.</title>
        <authorList>
            <person name="Goeker M."/>
        </authorList>
    </citation>
    <scope>NUCLEOTIDE SEQUENCE [LARGE SCALE GENOMIC DNA]</scope>
    <source>
        <strain evidence="4 6">DSM 338</strain>
    </source>
</reference>
<accession>A0A9W6FLE3</accession>